<proteinExistence type="predicted"/>
<accession>A0A1B0ZF52</accession>
<dbReference type="AlphaFoldDB" id="A0A1B0ZF52"/>
<organism evidence="1 2">
    <name type="scientific">Dermabacter vaginalis</name>
    <dbReference type="NCBI Taxonomy" id="1630135"/>
    <lineage>
        <taxon>Bacteria</taxon>
        <taxon>Bacillati</taxon>
        <taxon>Actinomycetota</taxon>
        <taxon>Actinomycetes</taxon>
        <taxon>Micrococcales</taxon>
        <taxon>Dermabacteraceae</taxon>
        <taxon>Dermabacter</taxon>
    </lineage>
</organism>
<evidence type="ECO:0000313" key="1">
    <source>
        <dbReference type="EMBL" id="ANP26575.1"/>
    </source>
</evidence>
<sequence>MRNLTREIERDFAKNPVRVPLRADHSTVALPAAKTVNNYHGPVVFTVNGDNAQVAWGNQSSTQVQKHADQVAAGYEQLAELLTDILANLPTFQLDGTDGEVLRENANLVLQEVVKSEPDQSVVRRGVTLIKGLLAPLSAGIGKAVTEEAVEAARQAIYALGSSLPF</sequence>
<dbReference type="EMBL" id="CP012117">
    <property type="protein sequence ID" value="ANP26575.1"/>
    <property type="molecule type" value="Genomic_DNA"/>
</dbReference>
<evidence type="ECO:0000313" key="2">
    <source>
        <dbReference type="Proteomes" id="UP000092596"/>
    </source>
</evidence>
<dbReference type="Proteomes" id="UP000092596">
    <property type="component" value="Chromosome"/>
</dbReference>
<dbReference type="KEGG" id="dva:DAD186_00140"/>
<protein>
    <submittedName>
        <fullName evidence="1">Uncharacterized protein</fullName>
    </submittedName>
</protein>
<gene>
    <name evidence="1" type="ORF">DAD186_00140</name>
</gene>
<dbReference type="PATRIC" id="fig|1630135.4.peg.15"/>
<name>A0A1B0ZF52_9MICO</name>
<reference evidence="1 2" key="1">
    <citation type="submission" date="2015-06" db="EMBL/GenBank/DDBJ databases">
        <title>Investigation of pathophysiology for high-risk pregnancy and development of treatment modality based on it.</title>
        <authorList>
            <person name="Kim B.-C."/>
            <person name="Lim S."/>
        </authorList>
    </citation>
    <scope>NUCLEOTIDE SEQUENCE [LARGE SCALE GENOMIC DNA]</scope>
    <source>
        <strain evidence="1 2">AD1-86</strain>
    </source>
</reference>